<evidence type="ECO:0000313" key="7">
    <source>
        <dbReference type="EMBL" id="PSR44128.1"/>
    </source>
</evidence>
<evidence type="ECO:0000259" key="6">
    <source>
        <dbReference type="PROSITE" id="PS51192"/>
    </source>
</evidence>
<dbReference type="GO" id="GO:0016787">
    <property type="term" value="F:hydrolase activity"/>
    <property type="evidence" value="ECO:0007669"/>
    <property type="project" value="InterPro"/>
</dbReference>
<evidence type="ECO:0000256" key="5">
    <source>
        <dbReference type="SAM" id="MobiDB-lite"/>
    </source>
</evidence>
<dbReference type="InterPro" id="IPR001650">
    <property type="entry name" value="Helicase_C-like"/>
</dbReference>
<dbReference type="GO" id="GO:0005829">
    <property type="term" value="C:cytosol"/>
    <property type="evidence" value="ECO:0007669"/>
    <property type="project" value="TreeGrafter"/>
</dbReference>
<dbReference type="SMART" id="SM00490">
    <property type="entry name" value="HELICc"/>
    <property type="match status" value="1"/>
</dbReference>
<dbReference type="GO" id="GO:0008170">
    <property type="term" value="F:N-methyltransferase activity"/>
    <property type="evidence" value="ECO:0007669"/>
    <property type="project" value="InterPro"/>
</dbReference>
<dbReference type="GO" id="GO:0032259">
    <property type="term" value="P:methylation"/>
    <property type="evidence" value="ECO:0007669"/>
    <property type="project" value="UniProtKB-KW"/>
</dbReference>
<reference evidence="7 8" key="1">
    <citation type="submission" date="2018-03" db="EMBL/GenBank/DDBJ databases">
        <title>First report of an OXA-48+CTX-M-M-producing Kluyvera ascorbata clone recovered from patients admitted in a University Hospital in Madrid, Spain.</title>
        <authorList>
            <person name="Hernandez-Garcia M."/>
            <person name="Leon-Sampedro R."/>
            <person name="Perez-Viso B."/>
            <person name="Morosini M.I."/>
            <person name="Lopez-Fresnena N."/>
            <person name="Coque T.M."/>
            <person name="Bonten M."/>
            <person name="Malhotra-Kumar S."/>
            <person name="Ruiz-Garbajosa P."/>
            <person name="Canton R."/>
        </authorList>
    </citation>
    <scope>NUCLEOTIDE SEQUENCE [LARGE SCALE GENOMIC DNA]</scope>
    <source>
        <strain evidence="7 8">KA2</strain>
    </source>
</reference>
<dbReference type="InterPro" id="IPR053980">
    <property type="entry name" value="ISP_coupler"/>
</dbReference>
<dbReference type="InterPro" id="IPR029063">
    <property type="entry name" value="SAM-dependent_MTases_sf"/>
</dbReference>
<dbReference type="SUPFAM" id="SSF53335">
    <property type="entry name" value="S-adenosyl-L-methionine-dependent methyltransferases"/>
    <property type="match status" value="1"/>
</dbReference>
<dbReference type="InterPro" id="IPR011856">
    <property type="entry name" value="tRNA_endonuc-like_dom_sf"/>
</dbReference>
<dbReference type="PANTHER" id="PTHR47396:SF1">
    <property type="entry name" value="ATP-DEPENDENT HELICASE IRC3-RELATED"/>
    <property type="match status" value="1"/>
</dbReference>
<evidence type="ECO:0000256" key="4">
    <source>
        <dbReference type="ARBA" id="ARBA00022747"/>
    </source>
</evidence>
<sequence>MNALSALLTKIEQASPTQRDKGTTFENLCVQYFLHEPKYAELYSDVLSYGGWVSQYGETVGITKKKDDGIDLVAVTKTGEFHAIQCKNYNQTKIAKKDIDSFLAASDKTYFTLRYIVASTDNWTEEAKNMLRDKAVPVTALSLTDLEQSALDWSQFDFDPAYKPVMKAKKQLRPHQTPALEAVKRGLTTADRGKLIMACGTGKTFTSLRIAEAVAGRGKTVLFLVPSLALLSQTLDEWTQDTLIDLRCFAVCSDSDVGKKNHDDNVVVGISDLKYPATTNANSLVKAFNQPDIFGSDKPPYMNVVFSTYHSVEVIHQAQKLGFPAFDFIICDEAHRTTGATFEGDDESAFVRIHDNAYIAGQKRLYMTATPRIFGDDAKETEGVTLCSMDDKSLYGDDLYVITFSKAVQLGILCDYKVIVLAVEEKHVSRRIQSLLKDENNQLKVDDAAKIVGCWKALAKQGLAGSDGVHPDSMKRAVAFCQVIEKDFRGKAHKVSSKLITEMFGAVVEAYQASEIEHLRETAPDKAIDPSLKLQCQVKHVDGSMNATEKKSKIEWLKADTDENVCRILSNVRCLSEGVDVPSLDAVLFLTPRSSQVDVVQSVGRVMRRAEGKELGYVILPVVIPAGEEPENALNNNQAYRVVWQVLNALRAHDDRFDAMINKLEFNGKDTGRMEVIAVADKVVKKTKRQTKKSELAGKARKSSGIGSAVSPAPEQFDIEFSVGEIERALYAKIVKKCGNRHHWEDWANDIAKIARTHIDRIHGILENPGNQVEISAFRAFADELRDDLNNSVSDDEIIEMLAQHLITKPVFDALFADYNFTDHNPMSMAMQNVLNTLQEHHLEKEASTLNSFYESVKMRADGITTAEGKQQIIVQLYDKFFRNAFPRMTERLGIVYTPVEVVDFIIHSVNDVLKQEFGQTLADKGVHILDPFTGTGTFITRLLQSGLIPSDKLAYKFKNEIHANEIVLLAYYIAAINIEAVYHSITEESEYTPFEGICLTDTFEMYEKDDLVSEVLVDNSERRKRQKALDIRVIIGNPPYSSGQESANDNNQNVKYPMLDKRIAETYAACTTATNKNALYDSYIRAIRWASDRIGEQGVIGFVTNGGYIDSNSADGLRKCLAEEFSSLYFFHLRGNARTSGEVRRKEKDNVFGQGTRTPIVIAILVKNPLATKMGKIYFHDIGDYLTREEKLEKISEFSSINGIEKSHGWQKITPDAYNDWLNQRDDSFYDFIEIGNKKSKDGHVLFLNYSRGAESGRDAWVYQSSKTKLTENVKGLLSFYNSSLETDISDKMDPTKISWTSSLISSHQKMSKLTFDASCMRKSVYRPYQKQWLYFGSGLIHRVGQIPQIFPTKDADNFLIYMSGSGNSGKDFSAIMTREIPDLNMQHSGGQGFPLYLYESISERKSAISDFGLDYFNDFYATNIISKEDIFYYVYGLLSSRDYLSRYADNLAKELPRIPRVKKLEDFWSFSKAGRELAELHVNYETVDPYKADIDTGSLSYSQLGKDDFYVEKMKFA</sequence>
<feature type="region of interest" description="Disordered" evidence="5">
    <location>
        <begin position="690"/>
        <end position="709"/>
    </location>
</feature>
<dbReference type="GO" id="GO:0003677">
    <property type="term" value="F:DNA binding"/>
    <property type="evidence" value="ECO:0007669"/>
    <property type="project" value="InterPro"/>
</dbReference>
<accession>A0A2T2XVA7</accession>
<dbReference type="InterPro" id="IPR041635">
    <property type="entry name" value="Type_ISP_LLaBIII_C"/>
</dbReference>
<dbReference type="InterPro" id="IPR027417">
    <property type="entry name" value="P-loop_NTPase"/>
</dbReference>
<keyword evidence="3" id="KW-0808">Transferase</keyword>
<feature type="non-terminal residue" evidence="7">
    <location>
        <position position="1519"/>
    </location>
</feature>
<dbReference type="CDD" id="cd18785">
    <property type="entry name" value="SF2_C"/>
    <property type="match status" value="1"/>
</dbReference>
<dbReference type="Pfam" id="PF13156">
    <property type="entry name" value="Mrr_cat_2"/>
    <property type="match status" value="1"/>
</dbReference>
<dbReference type="Gene3D" id="3.40.50.150">
    <property type="entry name" value="Vaccinia Virus protein VP39"/>
    <property type="match status" value="1"/>
</dbReference>
<name>A0A2T2XVA7_9ENTR</name>
<keyword evidence="2" id="KW-0489">Methyltransferase</keyword>
<dbReference type="InterPro" id="IPR014001">
    <property type="entry name" value="Helicase_ATP-bd"/>
</dbReference>
<protein>
    <submittedName>
        <fullName evidence="7">Damage-inducible protein</fullName>
    </submittedName>
</protein>
<dbReference type="PROSITE" id="PS00092">
    <property type="entry name" value="N6_MTASE"/>
    <property type="match status" value="1"/>
</dbReference>
<dbReference type="SMART" id="SM00487">
    <property type="entry name" value="DEXDc"/>
    <property type="match status" value="1"/>
</dbReference>
<dbReference type="EMBL" id="PYHO01000046">
    <property type="protein sequence ID" value="PSR44128.1"/>
    <property type="molecule type" value="Genomic_DNA"/>
</dbReference>
<dbReference type="Pfam" id="PF00271">
    <property type="entry name" value="Helicase_C"/>
    <property type="match status" value="1"/>
</dbReference>
<keyword evidence="8" id="KW-1185">Reference proteome</keyword>
<dbReference type="InterPro" id="IPR050742">
    <property type="entry name" value="Helicase_Restrict-Modif_Enz"/>
</dbReference>
<dbReference type="GO" id="GO:0005524">
    <property type="term" value="F:ATP binding"/>
    <property type="evidence" value="ECO:0007669"/>
    <property type="project" value="InterPro"/>
</dbReference>
<dbReference type="PROSITE" id="PS51192">
    <property type="entry name" value="HELICASE_ATP_BIND_1"/>
    <property type="match status" value="1"/>
</dbReference>
<dbReference type="Proteomes" id="UP000240892">
    <property type="component" value="Unassembled WGS sequence"/>
</dbReference>
<evidence type="ECO:0000256" key="2">
    <source>
        <dbReference type="ARBA" id="ARBA00022603"/>
    </source>
</evidence>
<comment type="similarity">
    <text evidence="1">Belongs to the N(4)/N(6)-methyltransferase family.</text>
</comment>
<dbReference type="Gene3D" id="3.40.1350.10">
    <property type="match status" value="1"/>
</dbReference>
<dbReference type="InterPro" id="IPR003356">
    <property type="entry name" value="DNA_methylase_A-5"/>
</dbReference>
<dbReference type="SUPFAM" id="SSF52540">
    <property type="entry name" value="P-loop containing nucleoside triphosphate hydrolases"/>
    <property type="match status" value="2"/>
</dbReference>
<comment type="caution">
    <text evidence="7">The sequence shown here is derived from an EMBL/GenBank/DDBJ whole genome shotgun (WGS) entry which is preliminary data.</text>
</comment>
<dbReference type="InterPro" id="IPR039442">
    <property type="entry name" value="Mrr-like_dom"/>
</dbReference>
<evidence type="ECO:0000256" key="3">
    <source>
        <dbReference type="ARBA" id="ARBA00022679"/>
    </source>
</evidence>
<keyword evidence="4" id="KW-0680">Restriction system</keyword>
<dbReference type="GO" id="GO:0009307">
    <property type="term" value="P:DNA restriction-modification system"/>
    <property type="evidence" value="ECO:0007669"/>
    <property type="project" value="UniProtKB-KW"/>
</dbReference>
<dbReference type="PRINTS" id="PR00507">
    <property type="entry name" value="N12N6MTFRASE"/>
</dbReference>
<dbReference type="InterPro" id="IPR006935">
    <property type="entry name" value="Helicase/UvrB_N"/>
</dbReference>
<gene>
    <name evidence="7" type="ORF">C8256_24940</name>
</gene>
<dbReference type="PANTHER" id="PTHR47396">
    <property type="entry name" value="TYPE I RESTRICTION ENZYME ECOKI R PROTEIN"/>
    <property type="match status" value="1"/>
</dbReference>
<dbReference type="CDD" id="cd22333">
    <property type="entry name" value="LlaBIII_nuclease-like"/>
    <property type="match status" value="1"/>
</dbReference>
<dbReference type="Pfam" id="PF18135">
    <property type="entry name" value="Type_ISP_C"/>
    <property type="match status" value="1"/>
</dbReference>
<evidence type="ECO:0000256" key="1">
    <source>
        <dbReference type="ARBA" id="ARBA00006594"/>
    </source>
</evidence>
<organism evidence="7 8">
    <name type="scientific">Kluyvera genomosp. 2</name>
    <dbReference type="NCBI Taxonomy" id="2774054"/>
    <lineage>
        <taxon>Bacteria</taxon>
        <taxon>Pseudomonadati</taxon>
        <taxon>Pseudomonadota</taxon>
        <taxon>Gammaproteobacteria</taxon>
        <taxon>Enterobacterales</taxon>
        <taxon>Enterobacteriaceae</taxon>
        <taxon>Kluyvera</taxon>
    </lineage>
</organism>
<feature type="domain" description="Helicase ATP-binding" evidence="6">
    <location>
        <begin position="184"/>
        <end position="389"/>
    </location>
</feature>
<dbReference type="Pfam" id="PF22240">
    <property type="entry name" value="ISP_coupler"/>
    <property type="match status" value="1"/>
</dbReference>
<proteinExistence type="inferred from homology"/>
<dbReference type="InterPro" id="IPR002052">
    <property type="entry name" value="DNA_methylase_N6_adenine_CS"/>
</dbReference>
<dbReference type="RefSeq" id="WP_106931015.1">
    <property type="nucleotide sequence ID" value="NZ_CABMMU010000046.1"/>
</dbReference>
<evidence type="ECO:0000313" key="8">
    <source>
        <dbReference type="Proteomes" id="UP000240892"/>
    </source>
</evidence>
<dbReference type="Pfam" id="PF04851">
    <property type="entry name" value="ResIII"/>
    <property type="match status" value="1"/>
</dbReference>
<dbReference type="Gene3D" id="3.40.50.300">
    <property type="entry name" value="P-loop containing nucleotide triphosphate hydrolases"/>
    <property type="match status" value="2"/>
</dbReference>
<dbReference type="Pfam" id="PF02384">
    <property type="entry name" value="N6_Mtase"/>
    <property type="match status" value="1"/>
</dbReference>